<evidence type="ECO:0000313" key="6">
    <source>
        <dbReference type="Proteomes" id="UP000038009"/>
    </source>
</evidence>
<sequence>MKAAAPAARAPRPPLTPGNGSAGAPPAAGTVVATETQLRRRFAEVEMRLRDIDDDMKRMEMHHEQELAVLEKDNKRLSDRLEELRMEECMTPAEAQAMQAPGRTSPLTQGHRVESKLLGATSTKYKTAKAAVDAKRKECAQAERQLAEVHQQLAEARQRRKALKRQVFATKASAGMKIAAAQQYKVQVREQLRGLEEQVAREQERFSNMVMDAKRVRSEIDALLVKQSHNQKIYSKHYDDLLDKRKEMAYLMEVCNSLCEERQHVNAELQEMEASLAEESRQYEAAFQELMGVVEENAAVRATNLEKIHELRRLIAQTAAEREALEAQNEEAKTAMERRRRHRVGRRASSRGDESGGPDSGSERNFAHRASDNESPDIQANNGIADSSCGETSFEASSVVDEHSQQAKEFEEYFQKLANIVQSDAIEDVVDFIDVAADERYRCFDEMNALKRDIAELTTEKAALKTQLMHGGAMPAASVSAISRSASTSALGAGGAVMDDPSASHNTSLATLAMTNSVEVLATAAASSGAVRVTRRSEQPDKASSSSADDVAQAAAKRAEHMRELQGELEKTRDAFIDQEQQCEECSAVLSQVVAQVNEAFHGLGCSVMELRATTGLEGVQRGTLLQSLSVVEQRVEEFLLAYSHVQHRQQQQGEEQRALNAGGERTAASHGASHDAARTVLRRPDLPPKMNGGAAARVASHPLPRTNDVAPMVSHISVDPTSAVTLDELVEERLLSDAELRKVVEMKRSVLHR</sequence>
<reference evidence="5 6" key="1">
    <citation type="journal article" date="2015" name="PLoS Pathog.">
        <title>Leptomonas seymouri: Adaptations to the Dixenous Life Cycle Analyzed by Genome Sequencing, Transcriptome Profiling and Co-infection with Leishmania donovani.</title>
        <authorList>
            <person name="Kraeva N."/>
            <person name="Butenko A."/>
            <person name="Hlavacova J."/>
            <person name="Kostygov A."/>
            <person name="Myskova J."/>
            <person name="Grybchuk D."/>
            <person name="Lestinova T."/>
            <person name="Votypka J."/>
            <person name="Volf P."/>
            <person name="Opperdoes F."/>
            <person name="Flegontov P."/>
            <person name="Lukes J."/>
            <person name="Yurchenko V."/>
        </authorList>
    </citation>
    <scope>NUCLEOTIDE SEQUENCE [LARGE SCALE GENOMIC DNA]</scope>
    <source>
        <strain evidence="5 6">ATCC 30220</strain>
    </source>
</reference>
<dbReference type="InterPro" id="IPR051876">
    <property type="entry name" value="ODA-DC/CCD"/>
</dbReference>
<name>A0A0N1I4C6_LEPSE</name>
<feature type="compositionally biased region" description="Basic and acidic residues" evidence="3">
    <location>
        <begin position="673"/>
        <end position="687"/>
    </location>
</feature>
<feature type="region of interest" description="Disordered" evidence="3">
    <location>
        <begin position="325"/>
        <end position="390"/>
    </location>
</feature>
<evidence type="ECO:0000313" key="5">
    <source>
        <dbReference type="EMBL" id="KPI86115.1"/>
    </source>
</evidence>
<dbReference type="EMBL" id="LJSK01000147">
    <property type="protein sequence ID" value="KPI86115.1"/>
    <property type="molecule type" value="Genomic_DNA"/>
</dbReference>
<comment type="caution">
    <text evidence="5">The sequence shown here is derived from an EMBL/GenBank/DDBJ whole genome shotgun (WGS) entry which is preliminary data.</text>
</comment>
<feature type="region of interest" description="Disordered" evidence="3">
    <location>
        <begin position="1"/>
        <end position="33"/>
    </location>
</feature>
<evidence type="ECO:0000256" key="3">
    <source>
        <dbReference type="SAM" id="MobiDB-lite"/>
    </source>
</evidence>
<evidence type="ECO:0000259" key="4">
    <source>
        <dbReference type="Pfam" id="PF21773"/>
    </source>
</evidence>
<feature type="region of interest" description="Disordered" evidence="3">
    <location>
        <begin position="529"/>
        <end position="559"/>
    </location>
</feature>
<dbReference type="OMA" id="IRMEECM"/>
<feature type="coiled-coil region" evidence="2">
    <location>
        <begin position="125"/>
        <end position="205"/>
    </location>
</feature>
<feature type="compositionally biased region" description="Low complexity" evidence="3">
    <location>
        <begin position="22"/>
        <end position="33"/>
    </location>
</feature>
<gene>
    <name evidence="5" type="ORF">ABL78_4807</name>
</gene>
<feature type="compositionally biased region" description="Basic and acidic residues" evidence="3">
    <location>
        <begin position="361"/>
        <end position="372"/>
    </location>
</feature>
<dbReference type="PANTHER" id="PTHR21694:SF18">
    <property type="entry name" value="COILED-COIL DOMAIN-CONTAINING PROTEIN 63"/>
    <property type="match status" value="1"/>
</dbReference>
<feature type="compositionally biased region" description="Low complexity" evidence="3">
    <location>
        <begin position="1"/>
        <end position="10"/>
    </location>
</feature>
<dbReference type="Pfam" id="PF21773">
    <property type="entry name" value="ODAD1_CC"/>
    <property type="match status" value="1"/>
</dbReference>
<feature type="region of interest" description="Disordered" evidence="3">
    <location>
        <begin position="650"/>
        <end position="698"/>
    </location>
</feature>
<feature type="compositionally biased region" description="Low complexity" evidence="3">
    <location>
        <begin position="542"/>
        <end position="556"/>
    </location>
</feature>
<dbReference type="InterPro" id="IPR049258">
    <property type="entry name" value="ODAD1_CC"/>
</dbReference>
<evidence type="ECO:0000256" key="2">
    <source>
        <dbReference type="SAM" id="Coils"/>
    </source>
</evidence>
<feature type="compositionally biased region" description="Polar residues" evidence="3">
    <location>
        <begin position="376"/>
        <end position="390"/>
    </location>
</feature>
<protein>
    <recommendedName>
        <fullName evidence="4">ODAD1 central coiled coil region domain-containing protein</fullName>
    </recommendedName>
</protein>
<dbReference type="Proteomes" id="UP000038009">
    <property type="component" value="Unassembled WGS sequence"/>
</dbReference>
<accession>A0A0N1I4C6</accession>
<feature type="compositionally biased region" description="Basic residues" evidence="3">
    <location>
        <begin position="338"/>
        <end position="349"/>
    </location>
</feature>
<feature type="coiled-coil region" evidence="2">
    <location>
        <begin position="60"/>
        <end position="87"/>
    </location>
</feature>
<dbReference type="PANTHER" id="PTHR21694">
    <property type="entry name" value="COILED-COIL DOMAIN-CONTAINING PROTEIN 63"/>
    <property type="match status" value="1"/>
</dbReference>
<feature type="compositionally biased region" description="Basic and acidic residues" evidence="3">
    <location>
        <begin position="325"/>
        <end position="337"/>
    </location>
</feature>
<keyword evidence="6" id="KW-1185">Reference proteome</keyword>
<evidence type="ECO:0000256" key="1">
    <source>
        <dbReference type="ARBA" id="ARBA00023054"/>
    </source>
</evidence>
<dbReference type="AlphaFoldDB" id="A0A0N1I4C6"/>
<dbReference type="OrthoDB" id="273674at2759"/>
<dbReference type="VEuPathDB" id="TriTrypDB:Lsey_0147_0030"/>
<organism evidence="5 6">
    <name type="scientific">Leptomonas seymouri</name>
    <dbReference type="NCBI Taxonomy" id="5684"/>
    <lineage>
        <taxon>Eukaryota</taxon>
        <taxon>Discoba</taxon>
        <taxon>Euglenozoa</taxon>
        <taxon>Kinetoplastea</taxon>
        <taxon>Metakinetoplastina</taxon>
        <taxon>Trypanosomatida</taxon>
        <taxon>Trypanosomatidae</taxon>
        <taxon>Leishmaniinae</taxon>
        <taxon>Leptomonas</taxon>
    </lineage>
</organism>
<feature type="domain" description="ODAD1 central coiled coil region" evidence="4">
    <location>
        <begin position="191"/>
        <end position="337"/>
    </location>
</feature>
<proteinExistence type="predicted"/>
<keyword evidence="1 2" id="KW-0175">Coiled coil</keyword>